<evidence type="ECO:0000256" key="1">
    <source>
        <dbReference type="PROSITE-ProRule" id="PRU00047"/>
    </source>
</evidence>
<accession>A0A9K3LAD0</accession>
<dbReference type="EMBL" id="JAGRRH010000014">
    <property type="protein sequence ID" value="KAG7357828.1"/>
    <property type="molecule type" value="Genomic_DNA"/>
</dbReference>
<dbReference type="Proteomes" id="UP000693970">
    <property type="component" value="Unassembled WGS sequence"/>
</dbReference>
<evidence type="ECO:0000313" key="3">
    <source>
        <dbReference type="EMBL" id="KAG7357828.1"/>
    </source>
</evidence>
<dbReference type="SMART" id="SM00343">
    <property type="entry name" value="ZnF_C2HC"/>
    <property type="match status" value="2"/>
</dbReference>
<dbReference type="PROSITE" id="PS50158">
    <property type="entry name" value="ZF_CCHC"/>
    <property type="match status" value="2"/>
</dbReference>
<proteinExistence type="predicted"/>
<keyword evidence="4" id="KW-1185">Reference proteome</keyword>
<dbReference type="InterPro" id="IPR001878">
    <property type="entry name" value="Znf_CCHC"/>
</dbReference>
<evidence type="ECO:0000313" key="4">
    <source>
        <dbReference type="Proteomes" id="UP000693970"/>
    </source>
</evidence>
<dbReference type="GO" id="GO:0003676">
    <property type="term" value="F:nucleic acid binding"/>
    <property type="evidence" value="ECO:0007669"/>
    <property type="project" value="InterPro"/>
</dbReference>
<comment type="caution">
    <text evidence="3">The sequence shown here is derived from an EMBL/GenBank/DDBJ whole genome shotgun (WGS) entry which is preliminary data.</text>
</comment>
<keyword evidence="1" id="KW-0863">Zinc-finger</keyword>
<evidence type="ECO:0000259" key="2">
    <source>
        <dbReference type="PROSITE" id="PS50158"/>
    </source>
</evidence>
<organism evidence="3 4">
    <name type="scientific">Nitzschia inconspicua</name>
    <dbReference type="NCBI Taxonomy" id="303405"/>
    <lineage>
        <taxon>Eukaryota</taxon>
        <taxon>Sar</taxon>
        <taxon>Stramenopiles</taxon>
        <taxon>Ochrophyta</taxon>
        <taxon>Bacillariophyta</taxon>
        <taxon>Bacillariophyceae</taxon>
        <taxon>Bacillariophycidae</taxon>
        <taxon>Bacillariales</taxon>
        <taxon>Bacillariaceae</taxon>
        <taxon>Nitzschia</taxon>
    </lineage>
</organism>
<feature type="domain" description="CCHC-type" evidence="2">
    <location>
        <begin position="123"/>
        <end position="136"/>
    </location>
</feature>
<gene>
    <name evidence="3" type="ORF">IV203_014415</name>
</gene>
<protein>
    <submittedName>
        <fullName evidence="3">Zinc knuckle domain containing protein</fullName>
    </submittedName>
</protein>
<dbReference type="OrthoDB" id="116216at2759"/>
<sequence>MTEKNIKIIKFQGTKEHYPVWAFQMEAYLEELEILDALKITSTGNAVTDEERKMNRKAYLKLALSCDDAEYEHVADNLARDPNKTITSVTNELKEKFERMKISGTVDDSEKALTGFKKFSGNCNYCGKQGHKSAQCFKKQQAEKSKDNKSGNGNGKFQGTCHHCGKKGHKKNDCFKLKNESKKDKVEDSGAVVLMAEDYYADGFFDDLHTGPNERLSDKKNKPILTLDHEESLGSYDEPCEKKRWWADCCESSVSSTDSGPIFLLEDDELNIKESLDIDECDDDDDDCIPDLVSRAEVSEATEESDDDSLFLVLGDKDDDEDIVMTIPRNTTEKEWHIVTK</sequence>
<keyword evidence="1" id="KW-0479">Metal-binding</keyword>
<name>A0A9K3LAD0_9STRA</name>
<feature type="domain" description="CCHC-type" evidence="2">
    <location>
        <begin position="161"/>
        <end position="174"/>
    </location>
</feature>
<keyword evidence="1" id="KW-0862">Zinc</keyword>
<reference evidence="3" key="2">
    <citation type="submission" date="2021-04" db="EMBL/GenBank/DDBJ databases">
        <authorList>
            <person name="Podell S."/>
        </authorList>
    </citation>
    <scope>NUCLEOTIDE SEQUENCE</scope>
    <source>
        <strain evidence="3">Hildebrandi</strain>
    </source>
</reference>
<dbReference type="AlphaFoldDB" id="A0A9K3LAD0"/>
<reference evidence="3" key="1">
    <citation type="journal article" date="2021" name="Sci. Rep.">
        <title>Diploid genomic architecture of Nitzschia inconspicua, an elite biomass production diatom.</title>
        <authorList>
            <person name="Oliver A."/>
            <person name="Podell S."/>
            <person name="Pinowska A."/>
            <person name="Traller J.C."/>
            <person name="Smith S.R."/>
            <person name="McClure R."/>
            <person name="Beliaev A."/>
            <person name="Bohutskyi P."/>
            <person name="Hill E.A."/>
            <person name="Rabines A."/>
            <person name="Zheng H."/>
            <person name="Allen L.Z."/>
            <person name="Kuo A."/>
            <person name="Grigoriev I.V."/>
            <person name="Allen A.E."/>
            <person name="Hazlebeck D."/>
            <person name="Allen E.E."/>
        </authorList>
    </citation>
    <scope>NUCLEOTIDE SEQUENCE</scope>
    <source>
        <strain evidence="3">Hildebrandi</strain>
    </source>
</reference>
<dbReference type="GO" id="GO:0008270">
    <property type="term" value="F:zinc ion binding"/>
    <property type="evidence" value="ECO:0007669"/>
    <property type="project" value="UniProtKB-KW"/>
</dbReference>